<keyword evidence="2" id="KW-1185">Reference proteome</keyword>
<evidence type="ECO:0000313" key="2">
    <source>
        <dbReference type="Proteomes" id="UP000266723"/>
    </source>
</evidence>
<comment type="caution">
    <text evidence="1">The sequence shown here is derived from an EMBL/GenBank/DDBJ whole genome shotgun (WGS) entry which is preliminary data.</text>
</comment>
<dbReference type="EMBL" id="QGKV02000649">
    <property type="protein sequence ID" value="KAF3579477.1"/>
    <property type="molecule type" value="Genomic_DNA"/>
</dbReference>
<evidence type="ECO:0000313" key="1">
    <source>
        <dbReference type="EMBL" id="KAF3579477.1"/>
    </source>
</evidence>
<organism evidence="1 2">
    <name type="scientific">Brassica cretica</name>
    <name type="common">Mustard</name>
    <dbReference type="NCBI Taxonomy" id="69181"/>
    <lineage>
        <taxon>Eukaryota</taxon>
        <taxon>Viridiplantae</taxon>
        <taxon>Streptophyta</taxon>
        <taxon>Embryophyta</taxon>
        <taxon>Tracheophyta</taxon>
        <taxon>Spermatophyta</taxon>
        <taxon>Magnoliopsida</taxon>
        <taxon>eudicotyledons</taxon>
        <taxon>Gunneridae</taxon>
        <taxon>Pentapetalae</taxon>
        <taxon>rosids</taxon>
        <taxon>malvids</taxon>
        <taxon>Brassicales</taxon>
        <taxon>Brassicaceae</taxon>
        <taxon>Brassiceae</taxon>
        <taxon>Brassica</taxon>
    </lineage>
</organism>
<proteinExistence type="predicted"/>
<accession>A0ABQ7DPE2</accession>
<gene>
    <name evidence="1" type="ORF">DY000_02031330</name>
</gene>
<sequence length="120" mass="13553">MITYGQVIPPTDSCLAPKTNNDRFAGYPSYSRPSYLEIGRCFCHVPDSGELRLPQAGERIHAPLDGYFTHTAQSLRKINVKFPQINLKFPKIITKIEKIGISPFLSYDGLRAEGERRKPT</sequence>
<dbReference type="Proteomes" id="UP000266723">
    <property type="component" value="Unassembled WGS sequence"/>
</dbReference>
<reference evidence="1 2" key="1">
    <citation type="journal article" date="2020" name="BMC Genomics">
        <title>Intraspecific diversification of the crop wild relative Brassica cretica Lam. using demographic model selection.</title>
        <authorList>
            <person name="Kioukis A."/>
            <person name="Michalopoulou V.A."/>
            <person name="Briers L."/>
            <person name="Pirintsos S."/>
            <person name="Studholme D.J."/>
            <person name="Pavlidis P."/>
            <person name="Sarris P.F."/>
        </authorList>
    </citation>
    <scope>NUCLEOTIDE SEQUENCE [LARGE SCALE GENOMIC DNA]</scope>
    <source>
        <strain evidence="2">cv. PFS-1207/04</strain>
    </source>
</reference>
<name>A0ABQ7DPE2_BRACR</name>
<protein>
    <submittedName>
        <fullName evidence="1">Uncharacterized protein</fullName>
    </submittedName>
</protein>